<evidence type="ECO:0000313" key="2">
    <source>
        <dbReference type="Proteomes" id="UP000199116"/>
    </source>
</evidence>
<dbReference type="EMBL" id="FOOH01000016">
    <property type="protein sequence ID" value="SFF95641.1"/>
    <property type="molecule type" value="Genomic_DNA"/>
</dbReference>
<keyword evidence="2" id="KW-1185">Reference proteome</keyword>
<accession>A0A1I2N2M2</accession>
<organism evidence="1 2">
    <name type="scientific">Salegentibacter agarivorans</name>
    <dbReference type="NCBI Taxonomy" id="345907"/>
    <lineage>
        <taxon>Bacteria</taxon>
        <taxon>Pseudomonadati</taxon>
        <taxon>Bacteroidota</taxon>
        <taxon>Flavobacteriia</taxon>
        <taxon>Flavobacteriales</taxon>
        <taxon>Flavobacteriaceae</taxon>
        <taxon>Salegentibacter</taxon>
    </lineage>
</organism>
<dbReference type="Proteomes" id="UP000199116">
    <property type="component" value="Unassembled WGS sequence"/>
</dbReference>
<dbReference type="AlphaFoldDB" id="A0A1I2N2M2"/>
<reference evidence="2" key="1">
    <citation type="submission" date="2016-10" db="EMBL/GenBank/DDBJ databases">
        <authorList>
            <person name="Varghese N."/>
            <person name="Submissions S."/>
        </authorList>
    </citation>
    <scope>NUCLEOTIDE SEQUENCE [LARGE SCALE GENOMIC DNA]</scope>
    <source>
        <strain evidence="2">DSM 23515</strain>
    </source>
</reference>
<proteinExistence type="predicted"/>
<evidence type="ECO:0000313" key="1">
    <source>
        <dbReference type="EMBL" id="SFF95641.1"/>
    </source>
</evidence>
<evidence type="ECO:0008006" key="3">
    <source>
        <dbReference type="Google" id="ProtNLM"/>
    </source>
</evidence>
<dbReference type="RefSeq" id="WP_093305180.1">
    <property type="nucleotide sequence ID" value="NZ_FOOH01000016.1"/>
</dbReference>
<protein>
    <recommendedName>
        <fullName evidence="3">GIY-YIG domain-containing protein</fullName>
    </recommendedName>
</protein>
<name>A0A1I2N2M2_9FLAO</name>
<gene>
    <name evidence="1" type="ORF">SAMN04488033_11661</name>
</gene>
<sequence>MSEVLEDKLQINFDGSWFQSRYYVYVITVVHNLKTFYYIGQTGDRKYTAARSPFYRLWGHFNPYNSKSGTDSQLIKALFKKGILEKIKGISKRQIIDKALFEKKILIATSFYPIEEFINDETIEHKRKRKVAESIETALINMFEADILFNDLNKIGHANVKITEEDLQMAQIIFNDVKK</sequence>